<dbReference type="Gene3D" id="3.30.420.10">
    <property type="entry name" value="Ribonuclease H-like superfamily/Ribonuclease H"/>
    <property type="match status" value="1"/>
</dbReference>
<dbReference type="PANTHER" id="PTHR33939">
    <property type="entry name" value="PROTEIN CBG22215"/>
    <property type="match status" value="1"/>
</dbReference>
<dbReference type="RefSeq" id="XP_017881575.1">
    <property type="nucleotide sequence ID" value="XM_018026086.2"/>
</dbReference>
<keyword evidence="2" id="KW-1185">Reference proteome</keyword>
<reference evidence="3" key="1">
    <citation type="submission" date="2025-08" db="UniProtKB">
        <authorList>
            <consortium name="RefSeq"/>
        </authorList>
    </citation>
    <scope>IDENTIFICATION</scope>
    <source>
        <tissue evidence="3">Whole body</tissue>
    </source>
</reference>
<dbReference type="GeneID" id="108625801"/>
<proteinExistence type="predicted"/>
<evidence type="ECO:0000313" key="3">
    <source>
        <dbReference type="RefSeq" id="XP_017881575.1"/>
    </source>
</evidence>
<dbReference type="GO" id="GO:0003676">
    <property type="term" value="F:nucleic acid binding"/>
    <property type="evidence" value="ECO:0007669"/>
    <property type="project" value="InterPro"/>
</dbReference>
<gene>
    <name evidence="3" type="primary">LOC108625801</name>
</gene>
<name>A0AAJ7N7K8_9HYME</name>
<sequence>MQSTIHLKMEDDSEPCTVPPPKKNPSGKFVESSQKMKIINLYKDIKTRNPGIKYKPMLQVLSQQTGIGRLTISKTIAEYKSTGAVTSPNKKRPRLNIFEKMSEADICAIRKTIHEFWFRREIPNTRKILEAVNNNADLPTFSESSLYRLLKRMDFKFITCARNSALIEKDHVVAWRQNYIQQIQAYRAQGRPIYYVGETLFIPIFPSLTKVENGIGETFVKVEDCGEKILFDTIFTCPRNVTERRLSTGVTEPSDKGKHLIIGHVVSSDGFVPGTLLCFEAKKNSLDYRNEMNGDIFFDWFRSFLPMLQDGAIIVIDNAAHHSVKIEKYPTLSWTKNDIITWLVGKGEKVNPHYVKAQLIGLTGKHKRPENNYVIDEYAKQHGHIVLRLPPYHSELNPLELAWTKLKDYITARNITYKLADIQQLVNEAIENVSTESWQNLICHIIDEETKLCQLDHITDDILDNSGDWLDQSDDSDASNTENL</sequence>
<feature type="region of interest" description="Disordered" evidence="1">
    <location>
        <begin position="1"/>
        <end position="29"/>
    </location>
</feature>
<dbReference type="PANTHER" id="PTHR33939:SF1">
    <property type="entry name" value="DUF4371 DOMAIN-CONTAINING PROTEIN"/>
    <property type="match status" value="1"/>
</dbReference>
<dbReference type="AlphaFoldDB" id="A0AAJ7N7K8"/>
<evidence type="ECO:0000313" key="2">
    <source>
        <dbReference type="Proteomes" id="UP000694925"/>
    </source>
</evidence>
<accession>A0AAJ7N7K8</accession>
<dbReference type="InterPro" id="IPR036397">
    <property type="entry name" value="RNaseH_sf"/>
</dbReference>
<evidence type="ECO:0000256" key="1">
    <source>
        <dbReference type="SAM" id="MobiDB-lite"/>
    </source>
</evidence>
<dbReference type="Proteomes" id="UP000694925">
    <property type="component" value="Unplaced"/>
</dbReference>
<organism evidence="2 3">
    <name type="scientific">Ceratina calcarata</name>
    <dbReference type="NCBI Taxonomy" id="156304"/>
    <lineage>
        <taxon>Eukaryota</taxon>
        <taxon>Metazoa</taxon>
        <taxon>Ecdysozoa</taxon>
        <taxon>Arthropoda</taxon>
        <taxon>Hexapoda</taxon>
        <taxon>Insecta</taxon>
        <taxon>Pterygota</taxon>
        <taxon>Neoptera</taxon>
        <taxon>Endopterygota</taxon>
        <taxon>Hymenoptera</taxon>
        <taxon>Apocrita</taxon>
        <taxon>Aculeata</taxon>
        <taxon>Apoidea</taxon>
        <taxon>Anthophila</taxon>
        <taxon>Apidae</taxon>
        <taxon>Ceratina</taxon>
        <taxon>Zadontomerus</taxon>
    </lineage>
</organism>
<protein>
    <submittedName>
        <fullName evidence="3">Uncharacterized protein LOC108625801</fullName>
    </submittedName>
</protein>
<dbReference type="KEGG" id="ccal:108625801"/>